<evidence type="ECO:0000256" key="1">
    <source>
        <dbReference type="SAM" id="MobiDB-lite"/>
    </source>
</evidence>
<evidence type="ECO:0000313" key="4">
    <source>
        <dbReference type="Proteomes" id="UP001501469"/>
    </source>
</evidence>
<evidence type="ECO:0000313" key="3">
    <source>
        <dbReference type="EMBL" id="GAA4035070.1"/>
    </source>
</evidence>
<dbReference type="RefSeq" id="WP_345053516.1">
    <property type="nucleotide sequence ID" value="NZ_BAABDK010000016.1"/>
</dbReference>
<feature type="region of interest" description="Disordered" evidence="1">
    <location>
        <begin position="51"/>
        <end position="80"/>
    </location>
</feature>
<name>A0ABP7U560_9BACT</name>
<keyword evidence="2" id="KW-0732">Signal</keyword>
<comment type="caution">
    <text evidence="3">The sequence shown here is derived from an EMBL/GenBank/DDBJ whole genome shotgun (WGS) entry which is preliminary data.</text>
</comment>
<feature type="signal peptide" evidence="2">
    <location>
        <begin position="1"/>
        <end position="17"/>
    </location>
</feature>
<sequence length="80" mass="8204">MKYFPFALLFAVGGALGACNSSPAVNDQPISGDHPAPAETVVTVDTTAARTHGSVPFVNPTKIGRILGSKSPSPPASRTR</sequence>
<protein>
    <submittedName>
        <fullName evidence="3">Uncharacterized protein</fullName>
    </submittedName>
</protein>
<gene>
    <name evidence="3" type="ORF">GCM10022409_19570</name>
</gene>
<proteinExistence type="predicted"/>
<reference evidence="4" key="1">
    <citation type="journal article" date="2019" name="Int. J. Syst. Evol. Microbiol.">
        <title>The Global Catalogue of Microorganisms (GCM) 10K type strain sequencing project: providing services to taxonomists for standard genome sequencing and annotation.</title>
        <authorList>
            <consortium name="The Broad Institute Genomics Platform"/>
            <consortium name="The Broad Institute Genome Sequencing Center for Infectious Disease"/>
            <person name="Wu L."/>
            <person name="Ma J."/>
        </authorList>
    </citation>
    <scope>NUCLEOTIDE SEQUENCE [LARGE SCALE GENOMIC DNA]</scope>
    <source>
        <strain evidence="4">JCM 17225</strain>
    </source>
</reference>
<accession>A0ABP7U560</accession>
<feature type="chain" id="PRO_5047279845" evidence="2">
    <location>
        <begin position="18"/>
        <end position="80"/>
    </location>
</feature>
<organism evidence="3 4">
    <name type="scientific">Hymenobacter glaciei</name>
    <dbReference type="NCBI Taxonomy" id="877209"/>
    <lineage>
        <taxon>Bacteria</taxon>
        <taxon>Pseudomonadati</taxon>
        <taxon>Bacteroidota</taxon>
        <taxon>Cytophagia</taxon>
        <taxon>Cytophagales</taxon>
        <taxon>Hymenobacteraceae</taxon>
        <taxon>Hymenobacter</taxon>
    </lineage>
</organism>
<dbReference type="PROSITE" id="PS51257">
    <property type="entry name" value="PROKAR_LIPOPROTEIN"/>
    <property type="match status" value="1"/>
</dbReference>
<dbReference type="EMBL" id="BAABDK010000016">
    <property type="protein sequence ID" value="GAA4035070.1"/>
    <property type="molecule type" value="Genomic_DNA"/>
</dbReference>
<dbReference type="Proteomes" id="UP001501469">
    <property type="component" value="Unassembled WGS sequence"/>
</dbReference>
<evidence type="ECO:0000256" key="2">
    <source>
        <dbReference type="SAM" id="SignalP"/>
    </source>
</evidence>
<keyword evidence="4" id="KW-1185">Reference proteome</keyword>